<evidence type="ECO:0000256" key="5">
    <source>
        <dbReference type="ARBA" id="ARBA00022592"/>
    </source>
</evidence>
<comment type="similarity">
    <text evidence="2 10">Belongs to the binding-protein-dependent transport system permease family. CysTW subfamily.</text>
</comment>
<gene>
    <name evidence="12" type="primary">pstC</name>
    <name evidence="12" type="ORF">ACFQMA_04835</name>
</gene>
<dbReference type="InterPro" id="IPR011864">
    <property type="entry name" value="Phosphate_PstC"/>
</dbReference>
<feature type="transmembrane region" description="Helical" evidence="9">
    <location>
        <begin position="64"/>
        <end position="85"/>
    </location>
</feature>
<dbReference type="EMBL" id="JBHTAS010000001">
    <property type="protein sequence ID" value="MFC7139163.1"/>
    <property type="molecule type" value="Genomic_DNA"/>
</dbReference>
<dbReference type="GO" id="GO:0005886">
    <property type="term" value="C:plasma membrane"/>
    <property type="evidence" value="ECO:0007669"/>
    <property type="project" value="UniProtKB-SubCell"/>
</dbReference>
<organism evidence="12 13">
    <name type="scientific">Halosimplex aquaticum</name>
    <dbReference type="NCBI Taxonomy" id="3026162"/>
    <lineage>
        <taxon>Archaea</taxon>
        <taxon>Methanobacteriati</taxon>
        <taxon>Methanobacteriota</taxon>
        <taxon>Stenosarchaea group</taxon>
        <taxon>Halobacteria</taxon>
        <taxon>Halobacteriales</taxon>
        <taxon>Haloarculaceae</taxon>
        <taxon>Halosimplex</taxon>
    </lineage>
</organism>
<dbReference type="SUPFAM" id="SSF161098">
    <property type="entry name" value="MetI-like"/>
    <property type="match status" value="1"/>
</dbReference>
<keyword evidence="8 9" id="KW-0472">Membrane</keyword>
<comment type="caution">
    <text evidence="12">The sequence shown here is derived from an EMBL/GenBank/DDBJ whole genome shotgun (WGS) entry which is preliminary data.</text>
</comment>
<sequence>MSVATRLEGLDQTETVIGGLGGVLLAVTLFSFLVAPALTGYLAGAFVVFALVSYVVEEDRTARFLLFVTTTSTVLVLGFITVYLVLNAIPVVREMGLYLFTGSDPFWSTGSNVYSLVPMMWGTFLTTVIATLVAAPLGIAGAVFISEIAPGWAREIVKPAVEMLAGIPSIVYGFIGYTVLSPYFQTELNVPQLGNLFLVGFVIGVMALPTVVSVAEDAIAAVPGQMKDGAHALGATDWQATTSVTLPTAFSGISAAVLLGVGRAVGETMAATVILANVVDLPDPLTNVFDSTITLTSLIASQYGAASGLQFSGLFAAGVVLFVTVMGFSVASQLIERRMNERLGGEQ</sequence>
<comment type="subcellular location">
    <subcellularLocation>
        <location evidence="1 9">Cell membrane</location>
        <topology evidence="1 9">Multi-pass membrane protein</topology>
    </subcellularLocation>
</comment>
<evidence type="ECO:0000256" key="7">
    <source>
        <dbReference type="ARBA" id="ARBA00022989"/>
    </source>
</evidence>
<keyword evidence="6 9" id="KW-0812">Transmembrane</keyword>
<accession>A0ABD5XVR1</accession>
<evidence type="ECO:0000256" key="2">
    <source>
        <dbReference type="ARBA" id="ARBA00007069"/>
    </source>
</evidence>
<keyword evidence="3 9" id="KW-0813">Transport</keyword>
<dbReference type="NCBIfam" id="TIGR02138">
    <property type="entry name" value="phosphate_pstC"/>
    <property type="match status" value="1"/>
</dbReference>
<dbReference type="RefSeq" id="WP_274324761.1">
    <property type="nucleotide sequence ID" value="NZ_CP118158.1"/>
</dbReference>
<keyword evidence="4 10" id="KW-1003">Cell membrane</keyword>
<dbReference type="GO" id="GO:0006817">
    <property type="term" value="P:phosphate ion transport"/>
    <property type="evidence" value="ECO:0007669"/>
    <property type="project" value="UniProtKB-KW"/>
</dbReference>
<feature type="transmembrane region" description="Helical" evidence="9">
    <location>
        <begin position="165"/>
        <end position="184"/>
    </location>
</feature>
<evidence type="ECO:0000259" key="11">
    <source>
        <dbReference type="PROSITE" id="PS50928"/>
    </source>
</evidence>
<evidence type="ECO:0000256" key="4">
    <source>
        <dbReference type="ARBA" id="ARBA00022475"/>
    </source>
</evidence>
<keyword evidence="7 9" id="KW-1133">Transmembrane helix</keyword>
<evidence type="ECO:0000313" key="12">
    <source>
        <dbReference type="EMBL" id="MFC7139163.1"/>
    </source>
</evidence>
<dbReference type="PANTHER" id="PTHR30425">
    <property type="entry name" value="PHOSPHATE TRANSPORT SYSTEM PERMEASE PROTEIN PST"/>
    <property type="match status" value="1"/>
</dbReference>
<feature type="transmembrane region" description="Helical" evidence="9">
    <location>
        <begin position="20"/>
        <end position="52"/>
    </location>
</feature>
<dbReference type="PROSITE" id="PS50928">
    <property type="entry name" value="ABC_TM1"/>
    <property type="match status" value="1"/>
</dbReference>
<reference evidence="12 13" key="1">
    <citation type="journal article" date="2019" name="Int. J. Syst. Evol. Microbiol.">
        <title>The Global Catalogue of Microorganisms (GCM) 10K type strain sequencing project: providing services to taxonomists for standard genome sequencing and annotation.</title>
        <authorList>
            <consortium name="The Broad Institute Genomics Platform"/>
            <consortium name="The Broad Institute Genome Sequencing Center for Infectious Disease"/>
            <person name="Wu L."/>
            <person name="Ma J."/>
        </authorList>
    </citation>
    <scope>NUCLEOTIDE SEQUENCE [LARGE SCALE GENOMIC DNA]</scope>
    <source>
        <strain evidence="12 13">XZYJT29</strain>
    </source>
</reference>
<feature type="transmembrane region" description="Helical" evidence="9">
    <location>
        <begin position="314"/>
        <end position="335"/>
    </location>
</feature>
<dbReference type="Pfam" id="PF00528">
    <property type="entry name" value="BPD_transp_1"/>
    <property type="match status" value="1"/>
</dbReference>
<dbReference type="InterPro" id="IPR000515">
    <property type="entry name" value="MetI-like"/>
</dbReference>
<proteinExistence type="inferred from homology"/>
<evidence type="ECO:0000256" key="8">
    <source>
        <dbReference type="ARBA" id="ARBA00023136"/>
    </source>
</evidence>
<comment type="function">
    <text evidence="10">Part of the binding-protein-dependent transport system for phosphate; probably responsible for the translocation of the substrate across the membrane.</text>
</comment>
<dbReference type="CDD" id="cd06261">
    <property type="entry name" value="TM_PBP2"/>
    <property type="match status" value="1"/>
</dbReference>
<dbReference type="InterPro" id="IPR051124">
    <property type="entry name" value="Phosphate_Transport_Permease"/>
</dbReference>
<dbReference type="Gene3D" id="1.10.3720.10">
    <property type="entry name" value="MetI-like"/>
    <property type="match status" value="1"/>
</dbReference>
<keyword evidence="5 10" id="KW-0592">Phosphate transport</keyword>
<evidence type="ECO:0000256" key="9">
    <source>
        <dbReference type="RuleBase" id="RU363032"/>
    </source>
</evidence>
<evidence type="ECO:0000256" key="1">
    <source>
        <dbReference type="ARBA" id="ARBA00004651"/>
    </source>
</evidence>
<evidence type="ECO:0000256" key="10">
    <source>
        <dbReference type="RuleBase" id="RU363054"/>
    </source>
</evidence>
<keyword evidence="13" id="KW-1185">Reference proteome</keyword>
<protein>
    <recommendedName>
        <fullName evidence="10">Phosphate transport system permease protein</fullName>
    </recommendedName>
</protein>
<name>A0ABD5XVR1_9EURY</name>
<feature type="domain" description="ABC transmembrane type-1" evidence="11">
    <location>
        <begin position="120"/>
        <end position="332"/>
    </location>
</feature>
<dbReference type="AlphaFoldDB" id="A0ABD5XVR1"/>
<evidence type="ECO:0000256" key="3">
    <source>
        <dbReference type="ARBA" id="ARBA00022448"/>
    </source>
</evidence>
<feature type="transmembrane region" description="Helical" evidence="9">
    <location>
        <begin position="124"/>
        <end position="145"/>
    </location>
</feature>
<dbReference type="PANTHER" id="PTHR30425:SF1">
    <property type="entry name" value="PHOSPHATE TRANSPORT SYSTEM PERMEASE PROTEIN PSTC"/>
    <property type="match status" value="1"/>
</dbReference>
<feature type="transmembrane region" description="Helical" evidence="9">
    <location>
        <begin position="196"/>
        <end position="215"/>
    </location>
</feature>
<evidence type="ECO:0000313" key="13">
    <source>
        <dbReference type="Proteomes" id="UP001596432"/>
    </source>
</evidence>
<dbReference type="InterPro" id="IPR035906">
    <property type="entry name" value="MetI-like_sf"/>
</dbReference>
<evidence type="ECO:0000256" key="6">
    <source>
        <dbReference type="ARBA" id="ARBA00022692"/>
    </source>
</evidence>
<dbReference type="GeneID" id="78819414"/>
<dbReference type="Proteomes" id="UP001596432">
    <property type="component" value="Unassembled WGS sequence"/>
</dbReference>